<comment type="function">
    <text evidence="8">Core subunit of the mitochondrial membrane respiratory chain NADH dehydrogenase (Complex I) which catalyzes electron transfer from NADH through the respiratory chain, using ubiquinone as an electron acceptor. Essential for the catalytic activity and assembly of complex I.</text>
</comment>
<feature type="domain" description="NADH-Ubiquinone oxidoreductase (complex I) chain 5 N-terminal" evidence="10">
    <location>
        <begin position="64"/>
        <end position="114"/>
    </location>
</feature>
<keyword evidence="3 8" id="KW-0812">Transmembrane</keyword>
<dbReference type="GO" id="GO:0042773">
    <property type="term" value="P:ATP synthesis coupled electron transport"/>
    <property type="evidence" value="ECO:0007669"/>
    <property type="project" value="InterPro"/>
</dbReference>
<keyword evidence="6 8" id="KW-0520">NAD</keyword>
<organism evidence="11">
    <name type="scientific">Atractomorpha echinata</name>
    <dbReference type="NCBI Taxonomy" id="52677"/>
    <lineage>
        <taxon>Eukaryota</taxon>
        <taxon>Viridiplantae</taxon>
        <taxon>Chlorophyta</taxon>
        <taxon>core chlorophytes</taxon>
        <taxon>Chlorophyceae</taxon>
        <taxon>CS clade</taxon>
        <taxon>Sphaeropleales</taxon>
        <taxon>Sphaeropleaceae</taxon>
        <taxon>Atractomorpha</taxon>
    </lineage>
</organism>
<evidence type="ECO:0000256" key="2">
    <source>
        <dbReference type="ARBA" id="ARBA00008200"/>
    </source>
</evidence>
<comment type="catalytic activity">
    <reaction evidence="8">
        <text>a ubiquinone + NADH + 5 H(+)(in) = a ubiquinol + NAD(+) + 4 H(+)(out)</text>
        <dbReference type="Rhea" id="RHEA:29091"/>
        <dbReference type="Rhea" id="RHEA-COMP:9565"/>
        <dbReference type="Rhea" id="RHEA-COMP:9566"/>
        <dbReference type="ChEBI" id="CHEBI:15378"/>
        <dbReference type="ChEBI" id="CHEBI:16389"/>
        <dbReference type="ChEBI" id="CHEBI:17976"/>
        <dbReference type="ChEBI" id="CHEBI:57540"/>
        <dbReference type="ChEBI" id="CHEBI:57945"/>
        <dbReference type="EC" id="7.1.1.2"/>
    </reaction>
</comment>
<dbReference type="InterPro" id="IPR001516">
    <property type="entry name" value="Proton_antipo_N"/>
</dbReference>
<sequence length="715" mass="79555">MYTVAVFSPFIGSLYAGLAGRWRGARGSAIICIRGLFTSFVCSLLLCLEVGVAGSAVYVPLGHWFSASSIRVNWGLYFDTLATCMMVTVTRVSALVHLYSVSYMQNDPHLPRFMSYLSLFTGFMLIRVTAPHMVQMLVGWEGIGVCSYLRIGFWFHRLSATKSAQKAMYVNRVSDTRLILGCILQWWYYGGRDYSILISNSVVAYYNDWICLTLLCGAMGKSAQLGLHVWLADAMEGPTPVSALIHAATLVTAGVYLIVRTSPLWECSEICRMYLCIRGAMTSLVAASCGLFQNDLKRVIAYSTCSQRGYMMVSCGASSYARAMYHLMTHACFKALRFRSAGVVIHAVSDVQDRRRLGGIQSRLPLAWSTMIYGSLSRVGWPFLSGFYSKDQIRELCLCTQSQIGVYAYFMLMLVACMTSYYSFRLLWCTFVSRSSARRMEIAQIGVPVQMSVPLVIRSIGSVLAGYVLNDMLTGVGTDFWHNSIRIAPGTSEWDSMHFLPAQFHSASGFQGHSGYLRPSSSFGPSFVSWLPLLSVYTGFFLSRSYAWPFPWAFGPYLARKVYTAIGPFRWQFDIVYNQQIARRVCERGADTWKILDKGILELLGPRGVSVSLMDYIIPSIRQTQTGTVHDYALVFLILARSGLFLLVVPVSQRDTFGPFAAPGPAGPYPGWSRRADRAPLAGPHPESVGLPESFGLHVSRFIFVLSLLCAFVLL</sequence>
<geneLocation type="mitochondrion" evidence="11"/>
<dbReference type="NCBIfam" id="TIGR01974">
    <property type="entry name" value="NDH_I_L"/>
    <property type="match status" value="1"/>
</dbReference>
<feature type="non-terminal residue" evidence="11">
    <location>
        <position position="715"/>
    </location>
</feature>
<feature type="transmembrane region" description="Helical" evidence="8">
    <location>
        <begin position="404"/>
        <end position="424"/>
    </location>
</feature>
<evidence type="ECO:0000256" key="7">
    <source>
        <dbReference type="ARBA" id="ARBA00023136"/>
    </source>
</evidence>
<evidence type="ECO:0000256" key="3">
    <source>
        <dbReference type="ARBA" id="ARBA00022692"/>
    </source>
</evidence>
<protein>
    <recommendedName>
        <fullName evidence="8">NADH-ubiquinone oxidoreductase chain 5</fullName>
        <ecNumber evidence="8">7.1.1.2</ecNumber>
    </recommendedName>
</protein>
<keyword evidence="8 11" id="KW-0496">Mitochondrion</keyword>
<feature type="transmembrane region" description="Helical" evidence="8">
    <location>
        <begin position="632"/>
        <end position="651"/>
    </location>
</feature>
<keyword evidence="8" id="KW-0830">Ubiquinone</keyword>
<comment type="subcellular location">
    <subcellularLocation>
        <location evidence="1">Membrane</location>
        <topology evidence="1">Multi-pass membrane protein</topology>
    </subcellularLocation>
</comment>
<dbReference type="PRINTS" id="PR01434">
    <property type="entry name" value="NADHDHGNASE5"/>
</dbReference>
<evidence type="ECO:0000259" key="9">
    <source>
        <dbReference type="Pfam" id="PF00361"/>
    </source>
</evidence>
<feature type="transmembrane region" description="Helical" evidence="8">
    <location>
        <begin position="113"/>
        <end position="130"/>
    </location>
</feature>
<keyword evidence="7 8" id="KW-0472">Membrane</keyword>
<dbReference type="NCBIfam" id="NF005141">
    <property type="entry name" value="PRK06590.1"/>
    <property type="match status" value="1"/>
</dbReference>
<feature type="transmembrane region" description="Helical" evidence="8">
    <location>
        <begin position="136"/>
        <end position="156"/>
    </location>
</feature>
<accession>A0A076YLN2</accession>
<evidence type="ECO:0000256" key="5">
    <source>
        <dbReference type="ARBA" id="ARBA00022989"/>
    </source>
</evidence>
<dbReference type="GO" id="GO:0003954">
    <property type="term" value="F:NADH dehydrogenase activity"/>
    <property type="evidence" value="ECO:0007669"/>
    <property type="project" value="TreeGrafter"/>
</dbReference>
<dbReference type="InterPro" id="IPR018393">
    <property type="entry name" value="NADHpl_OxRdtase_5_subgr"/>
</dbReference>
<dbReference type="PANTHER" id="PTHR42829:SF2">
    <property type="entry name" value="NADH-UBIQUINONE OXIDOREDUCTASE CHAIN 5"/>
    <property type="match status" value="1"/>
</dbReference>
<feature type="transmembrane region" description="Helical" evidence="8">
    <location>
        <begin position="364"/>
        <end position="384"/>
    </location>
</feature>
<feature type="domain" description="NADH:quinone oxidoreductase/Mrp antiporter transmembrane" evidence="9">
    <location>
        <begin position="130"/>
        <end position="406"/>
    </location>
</feature>
<evidence type="ECO:0000256" key="8">
    <source>
        <dbReference type="RuleBase" id="RU003404"/>
    </source>
</evidence>
<dbReference type="GO" id="GO:0015990">
    <property type="term" value="P:electron transport coupled proton transport"/>
    <property type="evidence" value="ECO:0007669"/>
    <property type="project" value="TreeGrafter"/>
</dbReference>
<name>A0A076YLN2_9CHLO</name>
<gene>
    <name evidence="11" type="primary">nad5</name>
</gene>
<dbReference type="Pfam" id="PF00361">
    <property type="entry name" value="Proton_antipo_M"/>
    <property type="match status" value="1"/>
</dbReference>
<evidence type="ECO:0000259" key="10">
    <source>
        <dbReference type="Pfam" id="PF00662"/>
    </source>
</evidence>
<dbReference type="AlphaFoldDB" id="A0A076YLN2"/>
<proteinExistence type="inferred from homology"/>
<reference evidence="11" key="1">
    <citation type="journal article" date="2014" name="Genome Biol. Evol.">
        <title>Gene arrangement convergence, diverse intron content, and genetic code modifications in mitochondrial genomes of Sphaeropleales (Chlorophyta).</title>
        <authorList>
            <person name="Fucikova K."/>
            <person name="Lewis P.O."/>
            <person name="Gonzalez-Halphen D."/>
            <person name="Lewis L.A."/>
        </authorList>
    </citation>
    <scope>NUCLEOTIDE SEQUENCE</scope>
    <source>
        <strain evidence="11">UTEX 2309</strain>
    </source>
</reference>
<dbReference type="EC" id="7.1.1.2" evidence="8"/>
<comment type="similarity">
    <text evidence="2 8">Belongs to the complex I subunit 5 family.</text>
</comment>
<evidence type="ECO:0000256" key="1">
    <source>
        <dbReference type="ARBA" id="ARBA00004141"/>
    </source>
</evidence>
<keyword evidence="8" id="KW-0813">Transport</keyword>
<feature type="transmembrane region" description="Helical" evidence="8">
    <location>
        <begin position="80"/>
        <end position="101"/>
    </location>
</feature>
<feature type="transmembrane region" description="Helical" evidence="8">
    <location>
        <begin position="695"/>
        <end position="714"/>
    </location>
</feature>
<dbReference type="GO" id="GO:0008137">
    <property type="term" value="F:NADH dehydrogenase (ubiquinone) activity"/>
    <property type="evidence" value="ECO:0007669"/>
    <property type="project" value="UniProtKB-EC"/>
</dbReference>
<dbReference type="GO" id="GO:0016020">
    <property type="term" value="C:membrane"/>
    <property type="evidence" value="ECO:0007669"/>
    <property type="project" value="UniProtKB-SubCell"/>
</dbReference>
<feature type="transmembrane region" description="Helical" evidence="8">
    <location>
        <begin position="6"/>
        <end position="24"/>
    </location>
</feature>
<keyword evidence="5 8" id="KW-1133">Transmembrane helix</keyword>
<dbReference type="InterPro" id="IPR003945">
    <property type="entry name" value="NU5C-like"/>
</dbReference>
<evidence type="ECO:0000256" key="4">
    <source>
        <dbReference type="ARBA" id="ARBA00022967"/>
    </source>
</evidence>
<keyword evidence="4" id="KW-1278">Translocase</keyword>
<feature type="transmembrane region" description="Helical" evidence="8">
    <location>
        <begin position="36"/>
        <end position="60"/>
    </location>
</feature>
<evidence type="ECO:0000256" key="6">
    <source>
        <dbReference type="ARBA" id="ARBA00023027"/>
    </source>
</evidence>
<dbReference type="InterPro" id="IPR001750">
    <property type="entry name" value="ND/Mrp_TM"/>
</dbReference>
<dbReference type="PANTHER" id="PTHR42829">
    <property type="entry name" value="NADH-UBIQUINONE OXIDOREDUCTASE CHAIN 5"/>
    <property type="match status" value="1"/>
</dbReference>
<dbReference type="EMBL" id="KJ845680">
    <property type="protein sequence ID" value="AIK66621.1"/>
    <property type="molecule type" value="Genomic_DNA"/>
</dbReference>
<dbReference type="Pfam" id="PF00662">
    <property type="entry name" value="Proton_antipo_N"/>
    <property type="match status" value="1"/>
</dbReference>
<evidence type="ECO:0000313" key="11">
    <source>
        <dbReference type="EMBL" id="AIK66621.1"/>
    </source>
</evidence>